<evidence type="ECO:0000256" key="3">
    <source>
        <dbReference type="ARBA" id="ARBA00022833"/>
    </source>
</evidence>
<accession>A0A1H9SHJ2</accession>
<keyword evidence="2" id="KW-0863">Zinc-finger</keyword>
<dbReference type="PROSITE" id="PS01358">
    <property type="entry name" value="ZF_RANBP2_1"/>
    <property type="match status" value="1"/>
</dbReference>
<organism evidence="5 6">
    <name type="scientific">Lentzea flaviverrucosa</name>
    <dbReference type="NCBI Taxonomy" id="200379"/>
    <lineage>
        <taxon>Bacteria</taxon>
        <taxon>Bacillati</taxon>
        <taxon>Actinomycetota</taxon>
        <taxon>Actinomycetes</taxon>
        <taxon>Pseudonocardiales</taxon>
        <taxon>Pseudonocardiaceae</taxon>
        <taxon>Lentzea</taxon>
    </lineage>
</organism>
<dbReference type="AlphaFoldDB" id="A0A1H9SHJ2"/>
<name>A0A1H9SHJ2_9PSEU</name>
<protein>
    <recommendedName>
        <fullName evidence="4">RanBP2-type domain-containing protein</fullName>
    </recommendedName>
</protein>
<keyword evidence="6" id="KW-1185">Reference proteome</keyword>
<dbReference type="Gene3D" id="1.25.10.10">
    <property type="entry name" value="Leucine-rich Repeat Variant"/>
    <property type="match status" value="1"/>
</dbReference>
<dbReference type="InterPro" id="IPR011989">
    <property type="entry name" value="ARM-like"/>
</dbReference>
<feature type="domain" description="RanBP2-type" evidence="4">
    <location>
        <begin position="1202"/>
        <end position="1221"/>
    </location>
</feature>
<dbReference type="InterPro" id="IPR027417">
    <property type="entry name" value="P-loop_NTPase"/>
</dbReference>
<reference evidence="6" key="1">
    <citation type="submission" date="2016-10" db="EMBL/GenBank/DDBJ databases">
        <authorList>
            <person name="Varghese N."/>
            <person name="Submissions S."/>
        </authorList>
    </citation>
    <scope>NUCLEOTIDE SEQUENCE [LARGE SCALE GENOMIC DNA]</scope>
    <source>
        <strain evidence="6">CGMCC 4.578</strain>
    </source>
</reference>
<dbReference type="GO" id="GO:0008270">
    <property type="term" value="F:zinc ion binding"/>
    <property type="evidence" value="ECO:0007669"/>
    <property type="project" value="UniProtKB-KW"/>
</dbReference>
<dbReference type="InterPro" id="IPR001876">
    <property type="entry name" value="Znf_RanBP2"/>
</dbReference>
<evidence type="ECO:0000256" key="2">
    <source>
        <dbReference type="ARBA" id="ARBA00022771"/>
    </source>
</evidence>
<dbReference type="Gene3D" id="3.40.50.300">
    <property type="entry name" value="P-loop containing nucleotide triphosphate hydrolases"/>
    <property type="match status" value="1"/>
</dbReference>
<dbReference type="SUPFAM" id="SSF52540">
    <property type="entry name" value="P-loop containing nucleoside triphosphate hydrolases"/>
    <property type="match status" value="1"/>
</dbReference>
<evidence type="ECO:0000256" key="1">
    <source>
        <dbReference type="ARBA" id="ARBA00022723"/>
    </source>
</evidence>
<sequence length="1254" mass="135414">MGDTPRSVWTDRVVLKRHFGRRHRSWILVRKPRAVGVASHLHVRTDPAYCIEVIGNARAGKGSVAGASGDAGVEYRRAVAAYAVAHGLAGSPLLGVCVPVAHAHVRAVSLETEDAVDDLRVEFTSGWIAQIQAKRTLRKGSVLTKVVQQWVQAGQRDLDPDRDRLVVVAGSVSGSLRHLRSALDRGRLTDPGPPTDDEAAILEHVAELLADLSEPQRQRVLRCAVVWELPVEEIDQYGAQHAMQLLKSVIKSGAPVDARRAWESLLKVCGVTARLRGGRDLAGWHKALVGEGVVFGSDGASPAAELEVNHQALDRYRARLVYQGEHIDLRSLGAQIPPLSLIEADCNVKVNTGSRSDRESHELLWAFLSRGRTVLTGLPGGGKSTAIKRLAADLCSLPGAPLPVLASLRDINALPGTRTFRDRMIDIAIRHERSEDRIVLAGEIERRLHHGGGIALLLDALDETYDDRAGVVGEIEAMLADISPDVDVLLATRDVAYGHAETLGWLTLRVLPPRDTNRTVRAVLSGSSGATDEEWVVERVGWVNKALAKGRGLHETPLVPVLLAILAAERSIPALPARRAGILAAVVESVVARRELKRSDEKSLGPLSGSSMETAAMHAFAAEAKAILDNSGKISLRAAVDRIATELANQWGLPPGHARTAALEAVHFLDESGIFVLSGTDQTVVPRLALLAEIGDALWISAHEAQIEEWVERRLTGEQLEPLVLGAGLNTSVAAALDHLLVSHLGDRVVAEAAVRAVEDGAVFAEATTKSLCEALIRHVAIGTAEGWACWSMLIRLGLPPDLRLDAEEAAAKHGTVHAMVAKVGLDLLFASDETLTRSAGELLAVLDVPRLPARNAEQPGTAVALYNLTTADQFLVDTQIAVATALVGKAPAAAPKAARCARNGSQRLQDRLVEILRDRGFDELVDEIEDEQRRSLQDSRLPNLFSDFDVARETQLLTLLARRRQAVLSYSQSVRLKELSTLLNLFDLNAFPAMGLLGEPDEFLDGLVDLTVLLYGMSIEVLAAQAQLVRDRMDCRGDTDAYYALFDGQTEPREPDWTSVPDKEAAVEILLAMFRHGPGQAWFAARSLAGAPVADIATPQLRRLLPSLAARPKNQQWAASALSTLVDGPEPRIWLGDQDPVLRAVAARMTKCGPNDEGLLALLNDPDGHVRKAAIRRVNSLTPINIVEILAVAAGQAQPGWTCMNCRLVNAPPETACARCRVVGPDPAEIARELLAQRTLEQVSPVDSEHLRP</sequence>
<dbReference type="Proteomes" id="UP000199028">
    <property type="component" value="Unassembled WGS sequence"/>
</dbReference>
<gene>
    <name evidence="5" type="ORF">SAMN05216195_10767</name>
</gene>
<evidence type="ECO:0000259" key="4">
    <source>
        <dbReference type="PROSITE" id="PS01358"/>
    </source>
</evidence>
<proteinExistence type="predicted"/>
<dbReference type="EMBL" id="FOFT01000007">
    <property type="protein sequence ID" value="SER84421.1"/>
    <property type="molecule type" value="Genomic_DNA"/>
</dbReference>
<evidence type="ECO:0000313" key="6">
    <source>
        <dbReference type="Proteomes" id="UP000199028"/>
    </source>
</evidence>
<keyword evidence="3" id="KW-0862">Zinc</keyword>
<evidence type="ECO:0000313" key="5">
    <source>
        <dbReference type="EMBL" id="SER84421.1"/>
    </source>
</evidence>
<keyword evidence="1" id="KW-0479">Metal-binding</keyword>